<evidence type="ECO:0008006" key="3">
    <source>
        <dbReference type="Google" id="ProtNLM"/>
    </source>
</evidence>
<sequence length="367" mass="42435">MSLIKDIYSLSFYERLAGTITKIIPSFEQKKFISMIFTDEFKTMEWKERMKHTTRVFHFFLPDDYPAAVDAIGQIIGQLREDNSGQDTLAYIFLADYIETYGMEDFDTSVRALEMVTRFISCEFAVRPFILRYGDRMINQMIIWSKHENSQVRRLASEGSRPRLPWAMALPTLKKNPEPLLPLLENLKQDPSESVRRSVANSINDIAKDHPDLVIALAEKWRGISRETDAIIKHGSRTLLKQGHSEILKHYGLTSENISVTDLEILTPEVKIGESVEFVFKVSNQSSDKQTVRLEYGIYYRKANGQLSRKVFKISEKMYPPNEMVTVRRKQSFRLITTKVFYTGQHQLSVIVNGEEKEIRTFEIVAG</sequence>
<proteinExistence type="predicted"/>
<dbReference type="Proteomes" id="UP000680038">
    <property type="component" value="Unassembled WGS sequence"/>
</dbReference>
<dbReference type="InterPro" id="IPR021133">
    <property type="entry name" value="HEAT_type_2"/>
</dbReference>
<evidence type="ECO:0000313" key="1">
    <source>
        <dbReference type="EMBL" id="CAG5003177.1"/>
    </source>
</evidence>
<dbReference type="Gene3D" id="1.25.40.290">
    <property type="entry name" value="ARM repeat domains"/>
    <property type="match status" value="1"/>
</dbReference>
<gene>
    <name evidence="1" type="primary">yhaZ</name>
    <name evidence="1" type="ORF">DYBT9275_03085</name>
</gene>
<comment type="caution">
    <text evidence="1">The sequence shown here is derived from an EMBL/GenBank/DDBJ whole genome shotgun (WGS) entry which is preliminary data.</text>
</comment>
<dbReference type="AlphaFoldDB" id="A0A916NCA0"/>
<dbReference type="Pfam" id="PF08713">
    <property type="entry name" value="DNA_alkylation"/>
    <property type="match status" value="1"/>
</dbReference>
<evidence type="ECO:0000313" key="2">
    <source>
        <dbReference type="Proteomes" id="UP000680038"/>
    </source>
</evidence>
<reference evidence="1" key="1">
    <citation type="submission" date="2021-04" db="EMBL/GenBank/DDBJ databases">
        <authorList>
            <person name="Rodrigo-Torres L."/>
            <person name="Arahal R. D."/>
            <person name="Lucena T."/>
        </authorList>
    </citation>
    <scope>NUCLEOTIDE SEQUENCE</scope>
    <source>
        <strain evidence="1">CECT 9275</strain>
    </source>
</reference>
<protein>
    <recommendedName>
        <fullName evidence="3">3-methyladenine DNA glycosylase AlkC</fullName>
    </recommendedName>
</protein>
<dbReference type="InterPro" id="IPR016024">
    <property type="entry name" value="ARM-type_fold"/>
</dbReference>
<dbReference type="EMBL" id="CAJRAF010000002">
    <property type="protein sequence ID" value="CAG5003177.1"/>
    <property type="molecule type" value="Genomic_DNA"/>
</dbReference>
<dbReference type="RefSeq" id="WP_215239629.1">
    <property type="nucleotide sequence ID" value="NZ_CAJRAF010000002.1"/>
</dbReference>
<keyword evidence="2" id="KW-1185">Reference proteome</keyword>
<dbReference type="SUPFAM" id="SSF48371">
    <property type="entry name" value="ARM repeat"/>
    <property type="match status" value="1"/>
</dbReference>
<dbReference type="InterPro" id="IPR014825">
    <property type="entry name" value="DNA_alkylation"/>
</dbReference>
<accession>A0A916NCA0</accession>
<dbReference type="PROSITE" id="PS50077">
    <property type="entry name" value="HEAT_REPEAT"/>
    <property type="match status" value="1"/>
</dbReference>
<organism evidence="1 2">
    <name type="scientific">Dyadobacter helix</name>
    <dbReference type="NCBI Taxonomy" id="2822344"/>
    <lineage>
        <taxon>Bacteria</taxon>
        <taxon>Pseudomonadati</taxon>
        <taxon>Bacteroidota</taxon>
        <taxon>Cytophagia</taxon>
        <taxon>Cytophagales</taxon>
        <taxon>Spirosomataceae</taxon>
        <taxon>Dyadobacter</taxon>
    </lineage>
</organism>
<name>A0A916NCA0_9BACT</name>